<feature type="region of interest" description="Disordered" evidence="1">
    <location>
        <begin position="1"/>
        <end position="78"/>
    </location>
</feature>
<gene>
    <name evidence="2" type="ORF">H5410_052593</name>
</gene>
<proteinExistence type="predicted"/>
<sequence length="78" mass="8632">MEFEMTYTAKVPEGPGPGPPGHWLWRLPGPQQSFVSPHQPNLLQQSPEVQSAPPTCEPHCSAEAVSKRRDNSTERVVI</sequence>
<evidence type="ECO:0000256" key="1">
    <source>
        <dbReference type="SAM" id="MobiDB-lite"/>
    </source>
</evidence>
<protein>
    <submittedName>
        <fullName evidence="2">Uncharacterized protein</fullName>
    </submittedName>
</protein>
<reference evidence="2 3" key="1">
    <citation type="submission" date="2020-09" db="EMBL/GenBank/DDBJ databases">
        <title>De no assembly of potato wild relative species, Solanum commersonii.</title>
        <authorList>
            <person name="Cho K."/>
        </authorList>
    </citation>
    <scope>NUCLEOTIDE SEQUENCE [LARGE SCALE GENOMIC DNA]</scope>
    <source>
        <strain evidence="2">LZ3.2</strain>
        <tissue evidence="2">Leaf</tissue>
    </source>
</reference>
<keyword evidence="3" id="KW-1185">Reference proteome</keyword>
<accession>A0A9J5X419</accession>
<dbReference type="EMBL" id="JACXVP010000010">
    <property type="protein sequence ID" value="KAG5581966.1"/>
    <property type="molecule type" value="Genomic_DNA"/>
</dbReference>
<feature type="compositionally biased region" description="Polar residues" evidence="1">
    <location>
        <begin position="31"/>
        <end position="53"/>
    </location>
</feature>
<organism evidence="2 3">
    <name type="scientific">Solanum commersonii</name>
    <name type="common">Commerson's wild potato</name>
    <name type="synonym">Commerson's nightshade</name>
    <dbReference type="NCBI Taxonomy" id="4109"/>
    <lineage>
        <taxon>Eukaryota</taxon>
        <taxon>Viridiplantae</taxon>
        <taxon>Streptophyta</taxon>
        <taxon>Embryophyta</taxon>
        <taxon>Tracheophyta</taxon>
        <taxon>Spermatophyta</taxon>
        <taxon>Magnoliopsida</taxon>
        <taxon>eudicotyledons</taxon>
        <taxon>Gunneridae</taxon>
        <taxon>Pentapetalae</taxon>
        <taxon>asterids</taxon>
        <taxon>lamiids</taxon>
        <taxon>Solanales</taxon>
        <taxon>Solanaceae</taxon>
        <taxon>Solanoideae</taxon>
        <taxon>Solaneae</taxon>
        <taxon>Solanum</taxon>
    </lineage>
</organism>
<feature type="compositionally biased region" description="Low complexity" evidence="1">
    <location>
        <begin position="21"/>
        <end position="30"/>
    </location>
</feature>
<name>A0A9J5X419_SOLCO</name>
<evidence type="ECO:0000313" key="3">
    <source>
        <dbReference type="Proteomes" id="UP000824120"/>
    </source>
</evidence>
<dbReference type="AlphaFoldDB" id="A0A9J5X419"/>
<dbReference type="Proteomes" id="UP000824120">
    <property type="component" value="Chromosome 10"/>
</dbReference>
<evidence type="ECO:0000313" key="2">
    <source>
        <dbReference type="EMBL" id="KAG5581966.1"/>
    </source>
</evidence>
<comment type="caution">
    <text evidence="2">The sequence shown here is derived from an EMBL/GenBank/DDBJ whole genome shotgun (WGS) entry which is preliminary data.</text>
</comment>
<feature type="compositionally biased region" description="Basic and acidic residues" evidence="1">
    <location>
        <begin position="65"/>
        <end position="78"/>
    </location>
</feature>